<dbReference type="PROSITE" id="PS00018">
    <property type="entry name" value="EF_HAND_1"/>
    <property type="match status" value="5"/>
</dbReference>
<evidence type="ECO:0000256" key="2">
    <source>
        <dbReference type="ARBA" id="ARBA00022737"/>
    </source>
</evidence>
<dbReference type="GO" id="GO:0005509">
    <property type="term" value="F:calcium ion binding"/>
    <property type="evidence" value="ECO:0007669"/>
    <property type="project" value="InterPro"/>
</dbReference>
<protein>
    <submittedName>
        <fullName evidence="5">EF-hand domain-containing protein</fullName>
    </submittedName>
</protein>
<dbReference type="PANTHER" id="PTHR10827">
    <property type="entry name" value="RETICULOCALBIN"/>
    <property type="match status" value="1"/>
</dbReference>
<feature type="signal peptide" evidence="3">
    <location>
        <begin position="1"/>
        <end position="26"/>
    </location>
</feature>
<dbReference type="Pfam" id="PF13499">
    <property type="entry name" value="EF-hand_7"/>
    <property type="match status" value="1"/>
</dbReference>
<dbReference type="RefSeq" id="WP_306036972.1">
    <property type="nucleotide sequence ID" value="NZ_CP132302.1"/>
</dbReference>
<evidence type="ECO:0000256" key="1">
    <source>
        <dbReference type="ARBA" id="ARBA00022723"/>
    </source>
</evidence>
<feature type="domain" description="EF-hand" evidence="4">
    <location>
        <begin position="59"/>
        <end position="94"/>
    </location>
</feature>
<evidence type="ECO:0000313" key="6">
    <source>
        <dbReference type="Proteomes" id="UP001234585"/>
    </source>
</evidence>
<reference evidence="5 6" key="1">
    <citation type="submission" date="2023-08" db="EMBL/GenBank/DDBJ databases">
        <title>Pathogen: clinical or host-associated sample.</title>
        <authorList>
            <person name="Hergert J."/>
            <person name="Casey R."/>
            <person name="Wagner J."/>
            <person name="Young E.L."/>
            <person name="Oakeson K.F."/>
        </authorList>
    </citation>
    <scope>NUCLEOTIDE SEQUENCE [LARGE SCALE GENOMIC DNA]</scope>
    <source>
        <strain evidence="5 6">1760953</strain>
    </source>
</reference>
<evidence type="ECO:0000259" key="4">
    <source>
        <dbReference type="PROSITE" id="PS50222"/>
    </source>
</evidence>
<dbReference type="EMBL" id="CP132302">
    <property type="protein sequence ID" value="WLR96730.1"/>
    <property type="molecule type" value="Genomic_DNA"/>
</dbReference>
<dbReference type="Proteomes" id="UP001234585">
    <property type="component" value="Chromosome"/>
</dbReference>
<dbReference type="SMART" id="SM00054">
    <property type="entry name" value="EFh"/>
    <property type="match status" value="6"/>
</dbReference>
<dbReference type="PROSITE" id="PS50222">
    <property type="entry name" value="EF_HAND_2"/>
    <property type="match status" value="4"/>
</dbReference>
<feature type="domain" description="EF-hand" evidence="4">
    <location>
        <begin position="178"/>
        <end position="213"/>
    </location>
</feature>
<dbReference type="InterPro" id="IPR011992">
    <property type="entry name" value="EF-hand-dom_pair"/>
</dbReference>
<evidence type="ECO:0000313" key="5">
    <source>
        <dbReference type="EMBL" id="WLR96730.1"/>
    </source>
</evidence>
<dbReference type="Pfam" id="PF13202">
    <property type="entry name" value="EF-hand_5"/>
    <property type="match status" value="5"/>
</dbReference>
<evidence type="ECO:0000256" key="3">
    <source>
        <dbReference type="SAM" id="SignalP"/>
    </source>
</evidence>
<name>A0AA50CJU4_9HYPH</name>
<dbReference type="InterPro" id="IPR002048">
    <property type="entry name" value="EF_hand_dom"/>
</dbReference>
<feature type="domain" description="EF-hand" evidence="4">
    <location>
        <begin position="119"/>
        <end position="154"/>
    </location>
</feature>
<sequence length="319" mass="34953">MAKKELLLGAVAASLIFSGLAAPAFAAKHEGKHGKHHARHAAMIERLDTDKDGKVTLAEFKANAATAFKTFDANGDGQVTKDEIKARHAAFKDARKAIRAAADADKDKARETLRAGGPYMLPGAGKMFDRADTDKNGTLSEAEVMAAAERIFERRDTNKDGAIDVADAGGKGKWHGKKSEERAQRMLERADTDKDGKISQAEMLAYATTTFERFDTDRNGEVTKAEVDARREAFRDARKAFQAVKATDGEAKDAARQAMRDARIDRMGARMFERADTDKNGVLTKAEMETAAAALFKQRDRNGDGFITADEMVMKRHQK</sequence>
<keyword evidence="3" id="KW-0732">Signal</keyword>
<dbReference type="Gene3D" id="1.10.238.10">
    <property type="entry name" value="EF-hand"/>
    <property type="match status" value="5"/>
</dbReference>
<dbReference type="SUPFAM" id="SSF47473">
    <property type="entry name" value="EF-hand"/>
    <property type="match status" value="2"/>
</dbReference>
<gene>
    <name evidence="5" type="ORF">Q9313_13605</name>
</gene>
<proteinExistence type="predicted"/>
<dbReference type="InterPro" id="IPR018247">
    <property type="entry name" value="EF_Hand_1_Ca_BS"/>
</dbReference>
<feature type="chain" id="PRO_5041404896" evidence="3">
    <location>
        <begin position="27"/>
        <end position="319"/>
    </location>
</feature>
<feature type="domain" description="EF-hand" evidence="4">
    <location>
        <begin position="287"/>
        <end position="319"/>
    </location>
</feature>
<keyword evidence="6" id="KW-1185">Reference proteome</keyword>
<keyword evidence="2" id="KW-0677">Repeat</keyword>
<accession>A0AA50CJU4</accession>
<dbReference type="AlphaFoldDB" id="A0AA50CJU4"/>
<organism evidence="5 6">
    <name type="scientific">Shinella sumterensis</name>
    <dbReference type="NCBI Taxonomy" id="1967501"/>
    <lineage>
        <taxon>Bacteria</taxon>
        <taxon>Pseudomonadati</taxon>
        <taxon>Pseudomonadota</taxon>
        <taxon>Alphaproteobacteria</taxon>
        <taxon>Hyphomicrobiales</taxon>
        <taxon>Rhizobiaceae</taxon>
        <taxon>Shinella</taxon>
    </lineage>
</organism>
<dbReference type="PANTHER" id="PTHR10827:SF98">
    <property type="entry name" value="45 KDA CALCIUM-BINDING PROTEIN"/>
    <property type="match status" value="1"/>
</dbReference>
<keyword evidence="1" id="KW-0479">Metal-binding</keyword>